<feature type="region of interest" description="Disordered" evidence="1">
    <location>
        <begin position="958"/>
        <end position="1247"/>
    </location>
</feature>
<feature type="region of interest" description="Disordered" evidence="1">
    <location>
        <begin position="781"/>
        <end position="811"/>
    </location>
</feature>
<dbReference type="Pfam" id="PF22073">
    <property type="entry name" value="Cep192_D4"/>
    <property type="match status" value="1"/>
</dbReference>
<dbReference type="GO" id="GO:0071539">
    <property type="term" value="P:protein localization to centrosome"/>
    <property type="evidence" value="ECO:0007669"/>
    <property type="project" value="InterPro"/>
</dbReference>
<feature type="region of interest" description="Disordered" evidence="1">
    <location>
        <begin position="2572"/>
        <end position="2598"/>
    </location>
</feature>
<dbReference type="InterPro" id="IPR054088">
    <property type="entry name" value="Cep192-like_D8"/>
</dbReference>
<evidence type="ECO:0000259" key="6">
    <source>
        <dbReference type="Pfam" id="PF22067"/>
    </source>
</evidence>
<feature type="region of interest" description="Disordered" evidence="1">
    <location>
        <begin position="823"/>
        <end position="847"/>
    </location>
</feature>
<evidence type="ECO:0000259" key="8">
    <source>
        <dbReference type="Pfam" id="PF22074"/>
    </source>
</evidence>
<dbReference type="InterPro" id="IPR054089">
    <property type="entry name" value="Cep192-like_D3"/>
</dbReference>
<evidence type="ECO:0000313" key="11">
    <source>
        <dbReference type="Proteomes" id="UP001221898"/>
    </source>
</evidence>
<dbReference type="InterPro" id="IPR057662">
    <property type="entry name" value="CEP192_Aurora-A_bind"/>
</dbReference>
<feature type="domain" description="Cep192-like" evidence="6">
    <location>
        <begin position="1795"/>
        <end position="1893"/>
    </location>
</feature>
<feature type="compositionally biased region" description="Basic and acidic residues" evidence="1">
    <location>
        <begin position="1101"/>
        <end position="1110"/>
    </location>
</feature>
<evidence type="ECO:0000259" key="4">
    <source>
        <dbReference type="Pfam" id="PF22065"/>
    </source>
</evidence>
<dbReference type="GO" id="GO:0090307">
    <property type="term" value="P:mitotic spindle assembly"/>
    <property type="evidence" value="ECO:0007669"/>
    <property type="project" value="TreeGrafter"/>
</dbReference>
<dbReference type="InterPro" id="IPR054090">
    <property type="entry name" value="Cep192_Spd-2-like_dom"/>
</dbReference>
<dbReference type="InterPro" id="IPR054086">
    <property type="entry name" value="Cep192-like_D2"/>
</dbReference>
<reference evidence="10" key="1">
    <citation type="journal article" date="2023" name="Science">
        <title>Genome structures resolve the early diversification of teleost fishes.</title>
        <authorList>
            <person name="Parey E."/>
            <person name="Louis A."/>
            <person name="Montfort J."/>
            <person name="Bouchez O."/>
            <person name="Roques C."/>
            <person name="Iampietro C."/>
            <person name="Lluch J."/>
            <person name="Castinel A."/>
            <person name="Donnadieu C."/>
            <person name="Desvignes T."/>
            <person name="Floi Bucao C."/>
            <person name="Jouanno E."/>
            <person name="Wen M."/>
            <person name="Mejri S."/>
            <person name="Dirks R."/>
            <person name="Jansen H."/>
            <person name="Henkel C."/>
            <person name="Chen W.J."/>
            <person name="Zahm M."/>
            <person name="Cabau C."/>
            <person name="Klopp C."/>
            <person name="Thompson A.W."/>
            <person name="Robinson-Rechavi M."/>
            <person name="Braasch I."/>
            <person name="Lecointre G."/>
            <person name="Bobe J."/>
            <person name="Postlethwait J.H."/>
            <person name="Berthelot C."/>
            <person name="Roest Crollius H."/>
            <person name="Guiguen Y."/>
        </authorList>
    </citation>
    <scope>NUCLEOTIDE SEQUENCE</scope>
    <source>
        <strain evidence="10">NC1722</strain>
    </source>
</reference>
<dbReference type="Pfam" id="PF22065">
    <property type="entry name" value="Cep192_D7"/>
    <property type="match status" value="1"/>
</dbReference>
<feature type="compositionally biased region" description="Polar residues" evidence="1">
    <location>
        <begin position="1038"/>
        <end position="1048"/>
    </location>
</feature>
<feature type="compositionally biased region" description="Polar residues" evidence="1">
    <location>
        <begin position="259"/>
        <end position="268"/>
    </location>
</feature>
<organism evidence="10 11">
    <name type="scientific">Aldrovandia affinis</name>
    <dbReference type="NCBI Taxonomy" id="143900"/>
    <lineage>
        <taxon>Eukaryota</taxon>
        <taxon>Metazoa</taxon>
        <taxon>Chordata</taxon>
        <taxon>Craniata</taxon>
        <taxon>Vertebrata</taxon>
        <taxon>Euteleostomi</taxon>
        <taxon>Actinopterygii</taxon>
        <taxon>Neopterygii</taxon>
        <taxon>Teleostei</taxon>
        <taxon>Notacanthiformes</taxon>
        <taxon>Halosauridae</taxon>
        <taxon>Aldrovandia</taxon>
    </lineage>
</organism>
<dbReference type="InterPro" id="IPR039103">
    <property type="entry name" value="Spd-2/CEP192"/>
</dbReference>
<feature type="region of interest" description="Disordered" evidence="1">
    <location>
        <begin position="118"/>
        <end position="144"/>
    </location>
</feature>
<dbReference type="InterPro" id="IPR013783">
    <property type="entry name" value="Ig-like_fold"/>
</dbReference>
<feature type="domain" description="Cep192-like" evidence="9">
    <location>
        <begin position="2289"/>
        <end position="2390"/>
    </location>
</feature>
<dbReference type="InterPro" id="IPR054091">
    <property type="entry name" value="Cep192-like_D5"/>
</dbReference>
<feature type="compositionally biased region" description="Polar residues" evidence="1">
    <location>
        <begin position="976"/>
        <end position="992"/>
    </location>
</feature>
<dbReference type="GO" id="GO:0005737">
    <property type="term" value="C:cytoplasm"/>
    <property type="evidence" value="ECO:0007669"/>
    <property type="project" value="TreeGrafter"/>
</dbReference>
<dbReference type="Pfam" id="PF22060">
    <property type="entry name" value="Cep192_D1"/>
    <property type="match status" value="1"/>
</dbReference>
<dbReference type="PANTHER" id="PTHR16029:SF11">
    <property type="entry name" value="CENTROSOMAL PROTEIN OF 192 KDA"/>
    <property type="match status" value="1"/>
</dbReference>
<feature type="domain" description="Cep192-like" evidence="5">
    <location>
        <begin position="2592"/>
        <end position="2690"/>
    </location>
</feature>
<feature type="region of interest" description="Disordered" evidence="1">
    <location>
        <begin position="555"/>
        <end position="585"/>
    </location>
</feature>
<dbReference type="Pfam" id="PF25765">
    <property type="entry name" value="PLK4_bind_CEP192"/>
    <property type="match status" value="1"/>
</dbReference>
<evidence type="ECO:0008006" key="12">
    <source>
        <dbReference type="Google" id="ProtNLM"/>
    </source>
</evidence>
<protein>
    <recommendedName>
        <fullName evidence="12">Centrosomal protein of 192 kDa</fullName>
    </recommendedName>
</protein>
<feature type="domain" description="Cep192-like" evidence="2">
    <location>
        <begin position="1516"/>
        <end position="1636"/>
    </location>
</feature>
<dbReference type="InterPro" id="IPR054085">
    <property type="entry name" value="Cep192-like_D1"/>
</dbReference>
<dbReference type="GO" id="GO:0090222">
    <property type="term" value="P:centrosome-templated microtubule nucleation"/>
    <property type="evidence" value="ECO:0007669"/>
    <property type="project" value="InterPro"/>
</dbReference>
<dbReference type="Pfam" id="PF22074">
    <property type="entry name" value="Cep192_D5"/>
    <property type="match status" value="1"/>
</dbReference>
<dbReference type="GO" id="GO:0051298">
    <property type="term" value="P:centrosome duplication"/>
    <property type="evidence" value="ECO:0007669"/>
    <property type="project" value="InterPro"/>
</dbReference>
<dbReference type="Pfam" id="PF25763">
    <property type="entry name" value="Aurora-A_bind_CEP192"/>
    <property type="match status" value="1"/>
</dbReference>
<dbReference type="CDD" id="cd21856">
    <property type="entry name" value="Plk4BD_Cep192"/>
    <property type="match status" value="1"/>
</dbReference>
<feature type="compositionally biased region" description="Gly residues" evidence="1">
    <location>
        <begin position="387"/>
        <end position="396"/>
    </location>
</feature>
<evidence type="ECO:0000256" key="1">
    <source>
        <dbReference type="SAM" id="MobiDB-lite"/>
    </source>
</evidence>
<dbReference type="Pfam" id="PF22067">
    <property type="entry name" value="Cep192_D3"/>
    <property type="match status" value="1"/>
</dbReference>
<evidence type="ECO:0000259" key="5">
    <source>
        <dbReference type="Pfam" id="PF22066"/>
    </source>
</evidence>
<dbReference type="Pfam" id="PF22064">
    <property type="entry name" value="Cep192_D2"/>
    <property type="match status" value="1"/>
</dbReference>
<feature type="compositionally biased region" description="Polar residues" evidence="1">
    <location>
        <begin position="785"/>
        <end position="795"/>
    </location>
</feature>
<name>A0AAD7WY91_9TELE</name>
<evidence type="ECO:0000259" key="3">
    <source>
        <dbReference type="Pfam" id="PF22064"/>
    </source>
</evidence>
<keyword evidence="11" id="KW-1185">Reference proteome</keyword>
<dbReference type="PANTHER" id="PTHR16029">
    <property type="entry name" value="CENTROSOMAL PROTEIN OF 192 KDA"/>
    <property type="match status" value="1"/>
</dbReference>
<comment type="caution">
    <text evidence="10">The sequence shown here is derived from an EMBL/GenBank/DDBJ whole genome shotgun (WGS) entry which is preliminary data.</text>
</comment>
<dbReference type="GO" id="GO:0019901">
    <property type="term" value="F:protein kinase binding"/>
    <property type="evidence" value="ECO:0007669"/>
    <property type="project" value="TreeGrafter"/>
</dbReference>
<feature type="domain" description="Cep192-like" evidence="3">
    <location>
        <begin position="1638"/>
        <end position="1792"/>
    </location>
</feature>
<accession>A0AAD7WY91</accession>
<feature type="compositionally biased region" description="Basic and acidic residues" evidence="1">
    <location>
        <begin position="823"/>
        <end position="836"/>
    </location>
</feature>
<feature type="compositionally biased region" description="Acidic residues" evidence="1">
    <location>
        <begin position="174"/>
        <end position="185"/>
    </location>
</feature>
<evidence type="ECO:0000313" key="10">
    <source>
        <dbReference type="EMBL" id="KAJ8412649.1"/>
    </source>
</evidence>
<feature type="domain" description="Cep192-like" evidence="4">
    <location>
        <begin position="2428"/>
        <end position="2549"/>
    </location>
</feature>
<dbReference type="GO" id="GO:0000242">
    <property type="term" value="C:pericentriolar material"/>
    <property type="evidence" value="ECO:0007669"/>
    <property type="project" value="TreeGrafter"/>
</dbReference>
<feature type="compositionally biased region" description="Polar residues" evidence="1">
    <location>
        <begin position="1016"/>
        <end position="1029"/>
    </location>
</feature>
<feature type="domain" description="Cep192/Spd-2-like" evidence="7">
    <location>
        <begin position="1914"/>
        <end position="2032"/>
    </location>
</feature>
<dbReference type="EMBL" id="JAINUG010000018">
    <property type="protein sequence ID" value="KAJ8412649.1"/>
    <property type="molecule type" value="Genomic_DNA"/>
</dbReference>
<dbReference type="InterPro" id="IPR054087">
    <property type="entry name" value="Cep192-like_D7"/>
</dbReference>
<feature type="region of interest" description="Disordered" evidence="1">
    <location>
        <begin position="2217"/>
        <end position="2250"/>
    </location>
</feature>
<feature type="compositionally biased region" description="Low complexity" evidence="1">
    <location>
        <begin position="1173"/>
        <end position="1190"/>
    </location>
</feature>
<gene>
    <name evidence="10" type="ORF">AAFF_G00116000</name>
</gene>
<feature type="compositionally biased region" description="Polar residues" evidence="1">
    <location>
        <begin position="1303"/>
        <end position="1316"/>
    </location>
</feature>
<dbReference type="InterPro" id="IPR054092">
    <property type="entry name" value="Cep192-like_D6"/>
</dbReference>
<feature type="domain" description="Cep192-like" evidence="8">
    <location>
        <begin position="2038"/>
        <end position="2215"/>
    </location>
</feature>
<proteinExistence type="predicted"/>
<feature type="region of interest" description="Disordered" evidence="1">
    <location>
        <begin position="172"/>
        <end position="193"/>
    </location>
</feature>
<dbReference type="GO" id="GO:0005814">
    <property type="term" value="C:centriole"/>
    <property type="evidence" value="ECO:0007669"/>
    <property type="project" value="TreeGrafter"/>
</dbReference>
<feature type="region of interest" description="Disordered" evidence="1">
    <location>
        <begin position="249"/>
        <end position="270"/>
    </location>
</feature>
<evidence type="ECO:0000259" key="2">
    <source>
        <dbReference type="Pfam" id="PF22060"/>
    </source>
</evidence>
<feature type="region of interest" description="Disordered" evidence="1">
    <location>
        <begin position="1285"/>
        <end position="1366"/>
    </location>
</feature>
<dbReference type="Pfam" id="PF22066">
    <property type="entry name" value="Cep192_D8"/>
    <property type="match status" value="1"/>
</dbReference>
<dbReference type="InterPro" id="IPR057665">
    <property type="entry name" value="CEP192_PLK4_bind"/>
</dbReference>
<dbReference type="Pfam" id="PF22076">
    <property type="entry name" value="Cep192_D6"/>
    <property type="match status" value="1"/>
</dbReference>
<feature type="compositionally biased region" description="Basic and acidic residues" evidence="1">
    <location>
        <begin position="1319"/>
        <end position="1343"/>
    </location>
</feature>
<evidence type="ECO:0000259" key="7">
    <source>
        <dbReference type="Pfam" id="PF22073"/>
    </source>
</evidence>
<dbReference type="Gene3D" id="2.60.40.10">
    <property type="entry name" value="Immunoglobulins"/>
    <property type="match status" value="3"/>
</dbReference>
<feature type="region of interest" description="Disordered" evidence="1">
    <location>
        <begin position="330"/>
        <end position="419"/>
    </location>
</feature>
<evidence type="ECO:0000259" key="9">
    <source>
        <dbReference type="Pfam" id="PF22076"/>
    </source>
</evidence>
<dbReference type="Proteomes" id="UP001221898">
    <property type="component" value="Unassembled WGS sequence"/>
</dbReference>
<sequence length="2691" mass="289049">MTESFRNIEDESFPSFLSTSLGSSHATLGNVTLGSTLGVPVAASTVAKIRDGADNRISDVQASYLEDGTISLNSQSSNGERGMFALSFKDDLNGADDFIAAHHLSDMLVKIDLDDRDSTSRCRASAPGPPLQMAPPAGRASEHGDELSTGLITFSHLEGKDVTALKARYALPETVEEESPDSEGADSDRHSGSVSSFLANEKLLSVYSLNSDATDDDIDMEHLQDDELEMYFHKLVPPAMQRGRVEGQEIPPAELPGNLENSSHTSSAEPEKDRYYFLDGFDQDDFQMPHVRLAATGMDSCPASDEEDTEDELEEVKRLRTTRARFLLPSTSRQLVGESNRPNFRPGLEGGSSDDEPLLGDQNAPSNSGIEFRRSAEGQVINSPVTGDGGGGGDGSSGSEESGNDGGVSTLPLNNGQAPYDALRGQGMVGGSGMGEAGEEDGERMLMLPGMSRATVPGHSEMGDRVGPVGTGEVGSTASDFGQPRASPVNWSMTVDRQEALDAMDSSESGAASAGQLDSLYLRSGAGPCRLPDASSSALLQSTFHLLPQGAEGEEGALGLRGGPCGYATVPEPSDSSSDGEPRTASLEAKYLSQTAQRDDDVWNHCPDSMELDIQQGANAAHSVVYQNEEGKWVTDLAYYSSFEKEVDGNFPEEVANQFQSEEFVSGNNVLEKIIEDQEEFEKENQFIQEEQVKPQNTSLGLADTSWRLPTSNHILMRASQVSSDFERANQSYLRLSLGEFFLQRSEALGCLGDYEDDYVKRPSFGYVITSPEKREPFALIRPSDFSSRGSSVHSDTLHPSDADDTMNPEDLNGTIEATVERTAHKEDEHPGALEKEEAEDLQAHAPGGSSNLLLSISTIATAIADASLSSDPAQLAAMIMELSKKSRSRSRPALSPADQSTLLEALYKSTTAAELSAFDIEKYLRKVETSGSDSDRSASPHSFDFLGWADSFSASCKRPGPALASPAGTGDSGALQKSRNASVTTPCSSAAPSAGPGRKSDPKRSGIPRPKASCVPTTLASGSRRSVGTGQGRTRNRPSPLTRQRGVNPSWRHIPPCPHPHPRSLTPDEPASIPRASPSLWDGRVDPAPLQSPAPAPLQQRREGREGERTAASVREPPGRSSEAALISKGKQPGSATRGPLPLAPSHAAEATGSPPDSAPTGVEESHCTFRPSTSPLTHSSPSQLSLPSADRPALCSASPACVTDRQGCDPPSPRSHSHDCDPLSPRSHSHDCDPPSPQSHCSSPSLSRLTYISLNDSTTLPMPDSNKSDSSIALSTTIVRASPTPQEQELPYSHPGHALGQTATLDPRSQNRNPNVRFEDRSPDSRHATDLELNFHPKSRDGPPQPHSEPVLRHLPQGDSGYSSNLNLQQQWPGVLDKREPCPGGGFGLPASFGPEDLRYVPSVPSLLAGRSLFSSQLAQQYLGAEVPLHPYHVGTAAAAFGPCPAVTHANPLSVGHGLGPAAPRPALPQGYVNTVQLHRAHLDSGLLGAGKPYGHLGGGLGLWPAADLTDVQAQVVVPEELKFPTACCVGIASQTSLTIFNPSERWLQVAIAVTGLAIDGEKVDSLPYQWLMVKNKTIIGPKSTEEQKVLFIPPRAGVYQCVLSVSSWPTAAESEAAMRAQVFAKRVVLIAMAENPSVEVDVGTGSSGHLDFGDLTCGSARALPLKLVNMTHATVPVRLVISANASAWRCFTFSKSPVAVPTEGMLQTGSVTPLAAPSVMNHVMHANYGDNPESFMVWVHFHAPQKYTPTSGTLGPADEFSARVDIEVDSPGPSQVIRSVQLRARSGTARVHAPKDLQTVNLVSAFGKSTNLTLPLKNAGNIDVRLKLKSSDSDDCFSVKPDEVLLVAGEEQGISVCFTAKGTRKYRESVLTILVLPSGPQYEVVLKGEVAPEEPPNRLSSGKAAPTSEVPPILSNKQFMAWGGVTLGRAVQQKLVLRNNSPNSTQQLRLLIRGQDQDCFQLQSTFGPEERLTRHRELSIRPKEDIAVHLLFAPTRVACMLAKLEIKQSGVRPSQPGIKFTIPLSGYGGTSNIILEDVRKLSDSYVVTLNGVAAGRVSKVCLSMRNTGSRAAFVRAAAYSDLHTRAIMDPSVINMAPSQFVLKERTQEVVTVLLKATHREQDLCQSGAALLASVCFFCGDEVSRRQFRRFLHSKPGAGQDVLSDNSPLRNINFDERFLGEEQLCEAYDLPQRPNEAQLFYGSMTKVSLSVLGSTEASDSGESDCIESLRPSPRPRSESDSGFGNSDRHISNVSLDVLPVRGPQGPPLALNVAAPALKGPSSPGGPQDSWSVQPEQLVLTAPTISSAADTRHVQIQNHCSRELNFELSWPAHCLTITPQHGAIEPESHLQILISPNPSLATKPSLLPWSGQIYVQCDGQQKFIKVQIRQDLALDVSATASVVKPLSALLPQAETPPVSGSRAPSDPPTCVEIKNRTLVFPATPSGRTSELFLEVENKGEEVRWYLSSFAPPYVKGVDSSGDVYRATYTAFRCSRVSGTLGRQEKMQVPITFLPRDRGDYAQFWDLECHPVADPQQKSRVRFQLCGTGVKAGTPTTPQEGDCSLVRTEATVKARKRPEAPAAKTSQEEAPQRGVYAPQDLYTFPNTRAGESSTLKVNVRNNSFNTYELKFVSPMEPFHIKHSKYSLRSQHYINLPVQFKPGAAGKYASVLLVQTDPSGSLRIRLTGEALP</sequence>